<name>A0AAE1CJV4_9GAST</name>
<reference evidence="2" key="1">
    <citation type="journal article" date="2023" name="G3 (Bethesda)">
        <title>A reference genome for the long-term kleptoplast-retaining sea slug Elysia crispata morphotype clarki.</title>
        <authorList>
            <person name="Eastman K.E."/>
            <person name="Pendleton A.L."/>
            <person name="Shaikh M.A."/>
            <person name="Suttiyut T."/>
            <person name="Ogas R."/>
            <person name="Tomko P."/>
            <person name="Gavelis G."/>
            <person name="Widhalm J.R."/>
            <person name="Wisecaver J.H."/>
        </authorList>
    </citation>
    <scope>NUCLEOTIDE SEQUENCE</scope>
    <source>
        <strain evidence="2">ECLA1</strain>
    </source>
</reference>
<comment type="caution">
    <text evidence="2">The sequence shown here is derived from an EMBL/GenBank/DDBJ whole genome shotgun (WGS) entry which is preliminary data.</text>
</comment>
<organism evidence="2 3">
    <name type="scientific">Elysia crispata</name>
    <name type="common">lettuce slug</name>
    <dbReference type="NCBI Taxonomy" id="231223"/>
    <lineage>
        <taxon>Eukaryota</taxon>
        <taxon>Metazoa</taxon>
        <taxon>Spiralia</taxon>
        <taxon>Lophotrochozoa</taxon>
        <taxon>Mollusca</taxon>
        <taxon>Gastropoda</taxon>
        <taxon>Heterobranchia</taxon>
        <taxon>Euthyneura</taxon>
        <taxon>Panpulmonata</taxon>
        <taxon>Sacoglossa</taxon>
        <taxon>Placobranchoidea</taxon>
        <taxon>Plakobranchidae</taxon>
        <taxon>Elysia</taxon>
    </lineage>
</organism>
<dbReference type="AlphaFoldDB" id="A0AAE1CJV4"/>
<dbReference type="Gene3D" id="1.20.1070.10">
    <property type="entry name" value="Rhodopsin 7-helix transmembrane proteins"/>
    <property type="match status" value="1"/>
</dbReference>
<proteinExistence type="predicted"/>
<gene>
    <name evidence="2" type="ORF">RRG08_065448</name>
</gene>
<evidence type="ECO:0000313" key="2">
    <source>
        <dbReference type="EMBL" id="KAK3701742.1"/>
    </source>
</evidence>
<keyword evidence="1" id="KW-1133">Transmembrane helix</keyword>
<evidence type="ECO:0000313" key="3">
    <source>
        <dbReference type="Proteomes" id="UP001283361"/>
    </source>
</evidence>
<keyword evidence="3" id="KW-1185">Reference proteome</keyword>
<keyword evidence="1" id="KW-0812">Transmembrane</keyword>
<accession>A0AAE1CJV4</accession>
<keyword evidence="1" id="KW-0472">Membrane</keyword>
<sequence>MTKRIIREFDPISNSTQVVYKELDDGGLAEKLHDIMNRNILNWASIAIVIACLVVMVTKLRASVRFRSSAGAIHYAETHTGNRDVDLNNVQAISSEQDPGKQTLESISSRQMRWTKIFKGKSLPSSEKEKQQMLSRKEAQVERSVILVAAVFVTCQTPLMAYTLARRFESQFDGNDDADEKSIALPNYLMDRHWKRMVLTLSKRGEMNEREKNVEVKQTISVQTSNSRRLGPICND</sequence>
<dbReference type="EMBL" id="JAWDGP010007880">
    <property type="protein sequence ID" value="KAK3701742.1"/>
    <property type="molecule type" value="Genomic_DNA"/>
</dbReference>
<feature type="transmembrane region" description="Helical" evidence="1">
    <location>
        <begin position="40"/>
        <end position="58"/>
    </location>
</feature>
<evidence type="ECO:0000256" key="1">
    <source>
        <dbReference type="SAM" id="Phobius"/>
    </source>
</evidence>
<dbReference type="Proteomes" id="UP001283361">
    <property type="component" value="Unassembled WGS sequence"/>
</dbReference>
<protein>
    <submittedName>
        <fullName evidence="2">Uncharacterized protein</fullName>
    </submittedName>
</protein>